<dbReference type="AlphaFoldDB" id="A0AAD4UUJ0"/>
<proteinExistence type="predicted"/>
<name>A0AAD4UUJ0_PRUDU</name>
<protein>
    <submittedName>
        <fullName evidence="1">Uncharacterized protein</fullName>
    </submittedName>
</protein>
<evidence type="ECO:0000313" key="1">
    <source>
        <dbReference type="EMBL" id="KAI5313049.1"/>
    </source>
</evidence>
<organism evidence="1 2">
    <name type="scientific">Prunus dulcis</name>
    <name type="common">Almond</name>
    <name type="synonym">Amygdalus dulcis</name>
    <dbReference type="NCBI Taxonomy" id="3755"/>
    <lineage>
        <taxon>Eukaryota</taxon>
        <taxon>Viridiplantae</taxon>
        <taxon>Streptophyta</taxon>
        <taxon>Embryophyta</taxon>
        <taxon>Tracheophyta</taxon>
        <taxon>Spermatophyta</taxon>
        <taxon>Magnoliopsida</taxon>
        <taxon>eudicotyledons</taxon>
        <taxon>Gunneridae</taxon>
        <taxon>Pentapetalae</taxon>
        <taxon>rosids</taxon>
        <taxon>fabids</taxon>
        <taxon>Rosales</taxon>
        <taxon>Rosaceae</taxon>
        <taxon>Amygdaloideae</taxon>
        <taxon>Amygdaleae</taxon>
        <taxon>Prunus</taxon>
    </lineage>
</organism>
<dbReference type="Proteomes" id="UP001054821">
    <property type="component" value="Chromosome 8"/>
</dbReference>
<sequence>MLLARVLDFKTPHDVSDDLVSPVSVSKLPNKVFGYVAYVHVYSHQRNTAFGKETIGRTKASDQSPISEDETCGLYEEMTCRPLELDQSPISGDEAAALGVEMTALIEASDQSPVFKNSDSDSCVDEVNAIPPSALPVPQSSRDSKSSELLGFPHVALDVPACGKNRLLLVSHVALDVPACETLSICGVGCSGIWEDSAYCLGSSHMALDVPVCELCCFVPRLDRSSLDAR</sequence>
<evidence type="ECO:0000313" key="2">
    <source>
        <dbReference type="Proteomes" id="UP001054821"/>
    </source>
</evidence>
<comment type="caution">
    <text evidence="1">The sequence shown here is derived from an EMBL/GenBank/DDBJ whole genome shotgun (WGS) entry which is preliminary data.</text>
</comment>
<accession>A0AAD4UUJ0</accession>
<keyword evidence="2" id="KW-1185">Reference proteome</keyword>
<reference evidence="1 2" key="1">
    <citation type="journal article" date="2022" name="G3 (Bethesda)">
        <title>Whole-genome sequence and methylome profiling of the almond [Prunus dulcis (Mill.) D.A. Webb] cultivar 'Nonpareil'.</title>
        <authorList>
            <person name="D'Amico-Willman K.M."/>
            <person name="Ouma W.Z."/>
            <person name="Meulia T."/>
            <person name="Sideli G.M."/>
            <person name="Gradziel T.M."/>
            <person name="Fresnedo-Ramirez J."/>
        </authorList>
    </citation>
    <scope>NUCLEOTIDE SEQUENCE [LARGE SCALE GENOMIC DNA]</scope>
    <source>
        <strain evidence="1">Clone GOH B32 T37-40</strain>
    </source>
</reference>
<gene>
    <name evidence="1" type="ORF">L3X38_042223</name>
</gene>
<dbReference type="EMBL" id="JAJFAZ020000008">
    <property type="protein sequence ID" value="KAI5313049.1"/>
    <property type="molecule type" value="Genomic_DNA"/>
</dbReference>